<sequence>QADLLANASDVDGDTLSVSGLTVDGGTETLVDNGNGTWTYTPPANFNGTAGLSYSVSDGTVETAASADITIAAVNDAPNVDMASPVSLSVAEDGTLLINEDDLLANANDIEGDTLSVSGVTVDSGTANGNGDGTWTFTPDADFNGSVALSYSVGDGVNAVANAGTITVTAVNDAPDTLADSAGTNEDSAVSILASALLSNDSDVEGDTLTLTGVSNAVNGGVALDGNGDVVFTPDADFNGSATFDYTVSDGNGGTATQTVAVTVAAVNDAPVAISDSSSASEDTAVTILASTLLANDSDIDGDTLSISGVSNAVN</sequence>
<evidence type="ECO:0000313" key="2">
    <source>
        <dbReference type="EMBL" id="SVD04025.1"/>
    </source>
</evidence>
<name>A0A382S3E8_9ZZZZ</name>
<feature type="non-terminal residue" evidence="2">
    <location>
        <position position="315"/>
    </location>
</feature>
<feature type="domain" description="Cadherin-like" evidence="1">
    <location>
        <begin position="74"/>
        <end position="168"/>
    </location>
</feature>
<feature type="domain" description="Cadherin-like" evidence="1">
    <location>
        <begin position="171"/>
        <end position="265"/>
    </location>
</feature>
<dbReference type="GO" id="GO:0016020">
    <property type="term" value="C:membrane"/>
    <property type="evidence" value="ECO:0007669"/>
    <property type="project" value="InterPro"/>
</dbReference>
<dbReference type="AlphaFoldDB" id="A0A382S3E8"/>
<gene>
    <name evidence="2" type="ORF">METZ01_LOCUS356879</name>
</gene>
<feature type="non-terminal residue" evidence="2">
    <location>
        <position position="1"/>
    </location>
</feature>
<dbReference type="PANTHER" id="PTHR34720:SF9">
    <property type="entry name" value="BLR4714 PROTEIN"/>
    <property type="match status" value="1"/>
</dbReference>
<dbReference type="NCBIfam" id="NF012211">
    <property type="entry name" value="tand_rpt_95"/>
    <property type="match status" value="3"/>
</dbReference>
<dbReference type="InterPro" id="IPR041690">
    <property type="entry name" value="Cadherin_5"/>
</dbReference>
<organism evidence="2">
    <name type="scientific">marine metagenome</name>
    <dbReference type="NCBI Taxonomy" id="408172"/>
    <lineage>
        <taxon>unclassified sequences</taxon>
        <taxon>metagenomes</taxon>
        <taxon>ecological metagenomes</taxon>
    </lineage>
</organism>
<dbReference type="EMBL" id="UINC01125885">
    <property type="protein sequence ID" value="SVD04025.1"/>
    <property type="molecule type" value="Genomic_DNA"/>
</dbReference>
<dbReference type="GO" id="GO:0005509">
    <property type="term" value="F:calcium ion binding"/>
    <property type="evidence" value="ECO:0007669"/>
    <property type="project" value="InterPro"/>
</dbReference>
<evidence type="ECO:0000259" key="1">
    <source>
        <dbReference type="Pfam" id="PF17892"/>
    </source>
</evidence>
<feature type="domain" description="Cadherin-like" evidence="1">
    <location>
        <begin position="267"/>
        <end position="312"/>
    </location>
</feature>
<proteinExistence type="predicted"/>
<dbReference type="Gene3D" id="2.60.40.2810">
    <property type="match status" value="3"/>
</dbReference>
<dbReference type="PANTHER" id="PTHR34720">
    <property type="entry name" value="MICROCYSTIN DEPENDENT PROTEIN"/>
    <property type="match status" value="1"/>
</dbReference>
<accession>A0A382S3E8</accession>
<feature type="domain" description="Cadherin-like" evidence="1">
    <location>
        <begin position="1"/>
        <end position="71"/>
    </location>
</feature>
<dbReference type="Pfam" id="PF17892">
    <property type="entry name" value="Cadherin_5"/>
    <property type="match status" value="4"/>
</dbReference>
<dbReference type="InterPro" id="IPR015919">
    <property type="entry name" value="Cadherin-like_sf"/>
</dbReference>
<reference evidence="2" key="1">
    <citation type="submission" date="2018-05" db="EMBL/GenBank/DDBJ databases">
        <authorList>
            <person name="Lanie J.A."/>
            <person name="Ng W.-L."/>
            <person name="Kazmierczak K.M."/>
            <person name="Andrzejewski T.M."/>
            <person name="Davidsen T.M."/>
            <person name="Wayne K.J."/>
            <person name="Tettelin H."/>
            <person name="Glass J.I."/>
            <person name="Rusch D."/>
            <person name="Podicherti R."/>
            <person name="Tsui H.-C.T."/>
            <person name="Winkler M.E."/>
        </authorList>
    </citation>
    <scope>NUCLEOTIDE SEQUENCE</scope>
</reference>
<protein>
    <recommendedName>
        <fullName evidence="1">Cadherin-like domain-containing protein</fullName>
    </recommendedName>
</protein>
<dbReference type="SUPFAM" id="SSF49313">
    <property type="entry name" value="Cadherin-like"/>
    <property type="match status" value="1"/>
</dbReference>